<sequence>MLRVDATVKRVIACSAPRHEGRPARDRVRTSADSICAEKNDSPRPLACLPPITPHPKAKVLWADISPPAAFVPFEVKTLSSRKAESVIMAVHKIKRIR</sequence>
<dbReference type="Proteomes" id="UP001054837">
    <property type="component" value="Unassembled WGS sequence"/>
</dbReference>
<reference evidence="1 2" key="1">
    <citation type="submission" date="2021-06" db="EMBL/GenBank/DDBJ databases">
        <title>Caerostris darwini draft genome.</title>
        <authorList>
            <person name="Kono N."/>
            <person name="Arakawa K."/>
        </authorList>
    </citation>
    <scope>NUCLEOTIDE SEQUENCE [LARGE SCALE GENOMIC DNA]</scope>
</reference>
<gene>
    <name evidence="1" type="ORF">CDAR_496921</name>
</gene>
<protein>
    <submittedName>
        <fullName evidence="1">Uncharacterized protein</fullName>
    </submittedName>
</protein>
<dbReference type="AlphaFoldDB" id="A0AAV4U5D3"/>
<organism evidence="1 2">
    <name type="scientific">Caerostris darwini</name>
    <dbReference type="NCBI Taxonomy" id="1538125"/>
    <lineage>
        <taxon>Eukaryota</taxon>
        <taxon>Metazoa</taxon>
        <taxon>Ecdysozoa</taxon>
        <taxon>Arthropoda</taxon>
        <taxon>Chelicerata</taxon>
        <taxon>Arachnida</taxon>
        <taxon>Araneae</taxon>
        <taxon>Araneomorphae</taxon>
        <taxon>Entelegynae</taxon>
        <taxon>Araneoidea</taxon>
        <taxon>Araneidae</taxon>
        <taxon>Caerostris</taxon>
    </lineage>
</organism>
<name>A0AAV4U5D3_9ARAC</name>
<evidence type="ECO:0000313" key="1">
    <source>
        <dbReference type="EMBL" id="GIY52920.1"/>
    </source>
</evidence>
<comment type="caution">
    <text evidence="1">The sequence shown here is derived from an EMBL/GenBank/DDBJ whole genome shotgun (WGS) entry which is preliminary data.</text>
</comment>
<accession>A0AAV4U5D3</accession>
<proteinExistence type="predicted"/>
<keyword evidence="2" id="KW-1185">Reference proteome</keyword>
<evidence type="ECO:0000313" key="2">
    <source>
        <dbReference type="Proteomes" id="UP001054837"/>
    </source>
</evidence>
<dbReference type="EMBL" id="BPLQ01010723">
    <property type="protein sequence ID" value="GIY52920.1"/>
    <property type="molecule type" value="Genomic_DNA"/>
</dbReference>